<evidence type="ECO:0000313" key="3">
    <source>
        <dbReference type="Proteomes" id="UP001159292"/>
    </source>
</evidence>
<evidence type="ECO:0000259" key="1">
    <source>
        <dbReference type="Pfam" id="PF22275"/>
    </source>
</evidence>
<sequence>MANLQQAADLIYSEGIPMPGVEVPQDEAVRIMRKHFPYFEYCLVRDWIWIDPDLTPEQSAAFARNQRKPSLIFAHTVIYDSSRRFDVGDLVRTSPLYKWEEGFIFATLNSAYLLMGDGVRKRASLETVASFFDRKQGLLPSTANVQMRGDHDG</sequence>
<comment type="caution">
    <text evidence="2">The sequence shown here is derived from an EMBL/GenBank/DDBJ whole genome shotgun (WGS) entry which is preliminary data.</text>
</comment>
<dbReference type="EMBL" id="JAOEET010000104">
    <property type="protein sequence ID" value="MDH0569587.1"/>
    <property type="molecule type" value="Genomic_DNA"/>
</dbReference>
<dbReference type="InterPro" id="IPR054232">
    <property type="entry name" value="DUF6957"/>
</dbReference>
<dbReference type="Proteomes" id="UP001159292">
    <property type="component" value="Unassembled WGS sequence"/>
</dbReference>
<reference evidence="2" key="1">
    <citation type="submission" date="2022-09" db="EMBL/GenBank/DDBJ databases">
        <title>Intensive care unit water sources are persistently colonized with multi-drug resistant bacteria and are the site of extensive horizontal gene transfer of antibiotic resistance genes.</title>
        <authorList>
            <person name="Diorio-Toth L."/>
        </authorList>
    </citation>
    <scope>NUCLEOTIDE SEQUENCE</scope>
    <source>
        <strain evidence="2">GD04000</strain>
    </source>
</reference>
<accession>A0AB35L4K6</accession>
<protein>
    <recommendedName>
        <fullName evidence="1">DUF6957 domain-containing protein</fullName>
    </recommendedName>
</protein>
<dbReference type="AlphaFoldDB" id="A0AB35L4K6"/>
<dbReference type="Pfam" id="PF22275">
    <property type="entry name" value="DUF6957"/>
    <property type="match status" value="1"/>
</dbReference>
<organism evidence="2 3">
    <name type="scientific">Ectopseudomonas oleovorans</name>
    <name type="common">Pseudomonas oleovorans</name>
    <dbReference type="NCBI Taxonomy" id="301"/>
    <lineage>
        <taxon>Bacteria</taxon>
        <taxon>Pseudomonadati</taxon>
        <taxon>Pseudomonadota</taxon>
        <taxon>Gammaproteobacteria</taxon>
        <taxon>Pseudomonadales</taxon>
        <taxon>Pseudomonadaceae</taxon>
        <taxon>Ectopseudomonas</taxon>
    </lineage>
</organism>
<gene>
    <name evidence="2" type="ORF">N7671_20875</name>
</gene>
<evidence type="ECO:0000313" key="2">
    <source>
        <dbReference type="EMBL" id="MDH0569587.1"/>
    </source>
</evidence>
<name>A0AB35L4K6_ECTOL</name>
<dbReference type="RefSeq" id="WP_257598701.1">
    <property type="nucleotide sequence ID" value="NZ_JANKBU010000095.1"/>
</dbReference>
<feature type="domain" description="DUF6957" evidence="1">
    <location>
        <begin position="20"/>
        <end position="129"/>
    </location>
</feature>
<proteinExistence type="predicted"/>